<dbReference type="EnsemblPlants" id="EMT02266">
    <property type="protein sequence ID" value="EMT02266"/>
    <property type="gene ID" value="F775_24104"/>
</dbReference>
<evidence type="ECO:0000313" key="2">
    <source>
        <dbReference type="EnsemblPlants" id="EMT02266"/>
    </source>
</evidence>
<name>N1QQ08_AEGTA</name>
<protein>
    <submittedName>
        <fullName evidence="2">Uncharacterized protein</fullName>
    </submittedName>
</protein>
<feature type="compositionally biased region" description="Basic residues" evidence="1">
    <location>
        <begin position="29"/>
        <end position="38"/>
    </location>
</feature>
<reference evidence="2" key="1">
    <citation type="submission" date="2015-06" db="UniProtKB">
        <authorList>
            <consortium name="EnsemblPlants"/>
        </authorList>
    </citation>
    <scope>IDENTIFICATION</scope>
</reference>
<accession>N1QQ08</accession>
<feature type="compositionally biased region" description="Basic and acidic residues" evidence="1">
    <location>
        <begin position="8"/>
        <end position="18"/>
    </location>
</feature>
<evidence type="ECO:0000256" key="1">
    <source>
        <dbReference type="SAM" id="MobiDB-lite"/>
    </source>
</evidence>
<proteinExistence type="predicted"/>
<organism evidence="2">
    <name type="scientific">Aegilops tauschii</name>
    <name type="common">Tausch's goatgrass</name>
    <name type="synonym">Aegilops squarrosa</name>
    <dbReference type="NCBI Taxonomy" id="37682"/>
    <lineage>
        <taxon>Eukaryota</taxon>
        <taxon>Viridiplantae</taxon>
        <taxon>Streptophyta</taxon>
        <taxon>Embryophyta</taxon>
        <taxon>Tracheophyta</taxon>
        <taxon>Spermatophyta</taxon>
        <taxon>Magnoliopsida</taxon>
        <taxon>Liliopsida</taxon>
        <taxon>Poales</taxon>
        <taxon>Poaceae</taxon>
        <taxon>BOP clade</taxon>
        <taxon>Pooideae</taxon>
        <taxon>Triticodae</taxon>
        <taxon>Triticeae</taxon>
        <taxon>Triticinae</taxon>
        <taxon>Aegilops</taxon>
    </lineage>
</organism>
<feature type="region of interest" description="Disordered" evidence="1">
    <location>
        <begin position="1"/>
        <end position="55"/>
    </location>
</feature>
<dbReference type="AlphaFoldDB" id="N1QQ08"/>
<sequence>MAVVEPKMAGEGDVRDNETEGSANTISRRNSKRAAKRQPRGDDKDGDGEGDDGGERFLLVKLQRRKVRTEAVSKGVDATSSAAAAEVLNVAIFKFFRIVQRVCNDLASSGFLVAE</sequence>